<dbReference type="InterPro" id="IPR050564">
    <property type="entry name" value="F420-G6PD/mer"/>
</dbReference>
<dbReference type="EMBL" id="JBHSTI010000070">
    <property type="protein sequence ID" value="MFC6239740.1"/>
    <property type="molecule type" value="Genomic_DNA"/>
</dbReference>
<proteinExistence type="predicted"/>
<dbReference type="InterPro" id="IPR011251">
    <property type="entry name" value="Luciferase-like_dom"/>
</dbReference>
<keyword evidence="4" id="KW-1185">Reference proteome</keyword>
<name>A0ABW1T6Q4_9ACTN</name>
<keyword evidence="1" id="KW-0560">Oxidoreductase</keyword>
<dbReference type="CDD" id="cd01097">
    <property type="entry name" value="Tetrahydromethanopterin_reductase"/>
    <property type="match status" value="1"/>
</dbReference>
<dbReference type="SUPFAM" id="SSF51679">
    <property type="entry name" value="Bacterial luciferase-like"/>
    <property type="match status" value="1"/>
</dbReference>
<feature type="domain" description="Luciferase-like" evidence="2">
    <location>
        <begin position="14"/>
        <end position="199"/>
    </location>
</feature>
<dbReference type="Gene3D" id="3.20.20.30">
    <property type="entry name" value="Luciferase-like domain"/>
    <property type="match status" value="1"/>
</dbReference>
<dbReference type="Proteomes" id="UP001596138">
    <property type="component" value="Unassembled WGS sequence"/>
</dbReference>
<dbReference type="PANTHER" id="PTHR43244:SF1">
    <property type="entry name" value="5,10-METHYLENETETRAHYDROMETHANOPTERIN REDUCTASE"/>
    <property type="match status" value="1"/>
</dbReference>
<comment type="caution">
    <text evidence="3">The sequence shown here is derived from an EMBL/GenBank/DDBJ whole genome shotgun (WGS) entry which is preliminary data.</text>
</comment>
<dbReference type="RefSeq" id="WP_386769050.1">
    <property type="nucleotide sequence ID" value="NZ_JBHSTI010000070.1"/>
</dbReference>
<dbReference type="PANTHER" id="PTHR43244">
    <property type="match status" value="1"/>
</dbReference>
<evidence type="ECO:0000313" key="3">
    <source>
        <dbReference type="EMBL" id="MFC6239740.1"/>
    </source>
</evidence>
<organism evidence="3 4">
    <name type="scientific">Longivirga aurantiaca</name>
    <dbReference type="NCBI Taxonomy" id="1837743"/>
    <lineage>
        <taxon>Bacteria</taxon>
        <taxon>Bacillati</taxon>
        <taxon>Actinomycetota</taxon>
        <taxon>Actinomycetes</taxon>
        <taxon>Sporichthyales</taxon>
        <taxon>Sporichthyaceae</taxon>
        <taxon>Longivirga</taxon>
    </lineage>
</organism>
<dbReference type="InterPro" id="IPR036661">
    <property type="entry name" value="Luciferase-like_sf"/>
</dbReference>
<sequence length="199" mass="21073">MTPSIGVVFAPWYPPERLRDAARAAEETGVDQLWLWEDCFKESGIAAAAASLAWTERLTVAIGLVPAPLRNVALLAMEVATLERLFPGRFVPVVGHGVQSWMAQVGGRVESPVTLLREYVVALDQLLAGETVTTSGRYVSLDAVALDWPPQQPVPVLGGGVGPRTLQLLGEVAGGVLLDSRNSPSDVRAALEVIGRGAA</sequence>
<evidence type="ECO:0000313" key="4">
    <source>
        <dbReference type="Proteomes" id="UP001596138"/>
    </source>
</evidence>
<accession>A0ABW1T6Q4</accession>
<feature type="non-terminal residue" evidence="3">
    <location>
        <position position="199"/>
    </location>
</feature>
<gene>
    <name evidence="3" type="ORF">ACFQGU_17855</name>
</gene>
<dbReference type="Pfam" id="PF00296">
    <property type="entry name" value="Bac_luciferase"/>
    <property type="match status" value="1"/>
</dbReference>
<reference evidence="4" key="1">
    <citation type="journal article" date="2019" name="Int. J. Syst. Evol. Microbiol.">
        <title>The Global Catalogue of Microorganisms (GCM) 10K type strain sequencing project: providing services to taxonomists for standard genome sequencing and annotation.</title>
        <authorList>
            <consortium name="The Broad Institute Genomics Platform"/>
            <consortium name="The Broad Institute Genome Sequencing Center for Infectious Disease"/>
            <person name="Wu L."/>
            <person name="Ma J."/>
        </authorList>
    </citation>
    <scope>NUCLEOTIDE SEQUENCE [LARGE SCALE GENOMIC DNA]</scope>
    <source>
        <strain evidence="4">CGMCC 4.7317</strain>
    </source>
</reference>
<evidence type="ECO:0000256" key="1">
    <source>
        <dbReference type="ARBA" id="ARBA00023002"/>
    </source>
</evidence>
<protein>
    <submittedName>
        <fullName evidence="3">LLM class flavin-dependent oxidoreductase</fullName>
    </submittedName>
</protein>
<evidence type="ECO:0000259" key="2">
    <source>
        <dbReference type="Pfam" id="PF00296"/>
    </source>
</evidence>